<name>A0A1Y1UUM7_9FUNG</name>
<reference evidence="2 3" key="1">
    <citation type="submission" date="2016-08" db="EMBL/GenBank/DDBJ databases">
        <title>Genomes of anaerobic fungi encode conserved fungal cellulosomes for biomass hydrolysis.</title>
        <authorList>
            <consortium name="DOE Joint Genome Institute"/>
            <person name="Haitjema C.H."/>
            <person name="Gilmore S.P."/>
            <person name="Henske J.K."/>
            <person name="Solomon K.V."/>
            <person name="De Groot R."/>
            <person name="Kuo A."/>
            <person name="Mondo S.J."/>
            <person name="Salamov A.A."/>
            <person name="Labutti K."/>
            <person name="Zhao Z."/>
            <person name="Chiniquy J."/>
            <person name="Barry K."/>
            <person name="Brewer H.M."/>
            <person name="Purvine S.O."/>
            <person name="Wright A.T."/>
            <person name="Boxma B."/>
            <person name="Van Alen T."/>
            <person name="Hackstein J.H."/>
            <person name="Baker S.E."/>
            <person name="Grigoriev I.V."/>
            <person name="O'Malley M.A."/>
        </authorList>
    </citation>
    <scope>NUCLEOTIDE SEQUENCE [LARGE SCALE GENOMIC DNA]</scope>
    <source>
        <strain evidence="3">finn</strain>
    </source>
</reference>
<keyword evidence="1" id="KW-1133">Transmembrane helix</keyword>
<sequence>MDKINSKPKNSNTTGIELDVIDDDDYFMQDDDYISIEPTGNSNSELNYNLLDKQDDRDDFNFKYEGILKSPFKLPKIRTKKKKRRTRRANTTSDYDDLNELLINDDDDETYNNYSRVPTTYQESDEETIDDELNDNLSDNDYYLMNQDEIPFVNLWSSFSKIFIKAILRSTKRYNTYEKETRKNCLISLLSILGTAFLYLLITLYIFFIDGFTMMNMHDVNNYTNRALIFTSFFLGLSASLGLIGVRFKFKPMLVLYLVTNIISSSFQYYSIKQIHNISVNAERDMSFVWWDVYTEDIINKFENEFNCCGFLDYTDNAVPNDICPEALVHKKVKIETIGPIPVVDQKKKFNKTFSKSFPEDYFTKEDLSKIKQVDIKSKKPSINDENNKSAMKDIGIDIDIDNENNIDRGSNYPKENNLKRRKDVVNNIPGGCSTEITTRVEKSLSRLCIFCWLLSISSPIAFIFSLIYCRTLELRKKSYEYF</sequence>
<dbReference type="Proteomes" id="UP000193719">
    <property type="component" value="Unassembled WGS sequence"/>
</dbReference>
<dbReference type="OrthoDB" id="5845060at2759"/>
<proteinExistence type="predicted"/>
<accession>A0A1Y1UUM7</accession>
<reference evidence="2 3" key="2">
    <citation type="submission" date="2016-08" db="EMBL/GenBank/DDBJ databases">
        <title>Pervasive Adenine N6-methylation of Active Genes in Fungi.</title>
        <authorList>
            <consortium name="DOE Joint Genome Institute"/>
            <person name="Mondo S.J."/>
            <person name="Dannebaum R.O."/>
            <person name="Kuo R.C."/>
            <person name="Labutti K."/>
            <person name="Haridas S."/>
            <person name="Kuo A."/>
            <person name="Salamov A."/>
            <person name="Ahrendt S.R."/>
            <person name="Lipzen A."/>
            <person name="Sullivan W."/>
            <person name="Andreopoulos W.B."/>
            <person name="Clum A."/>
            <person name="Lindquist E."/>
            <person name="Daum C."/>
            <person name="Ramamoorthy G.K."/>
            <person name="Gryganskyi A."/>
            <person name="Culley D."/>
            <person name="Magnuson J.K."/>
            <person name="James T.Y."/>
            <person name="O'Malley M.A."/>
            <person name="Stajich J.E."/>
            <person name="Spatafora J.W."/>
            <person name="Visel A."/>
            <person name="Grigoriev I.V."/>
        </authorList>
    </citation>
    <scope>NUCLEOTIDE SEQUENCE [LARGE SCALE GENOMIC DNA]</scope>
    <source>
        <strain evidence="3">finn</strain>
    </source>
</reference>
<keyword evidence="1" id="KW-0472">Membrane</keyword>
<evidence type="ECO:0000313" key="3">
    <source>
        <dbReference type="Proteomes" id="UP000193719"/>
    </source>
</evidence>
<feature type="transmembrane region" description="Helical" evidence="1">
    <location>
        <begin position="185"/>
        <end position="207"/>
    </location>
</feature>
<feature type="transmembrane region" description="Helical" evidence="1">
    <location>
        <begin position="445"/>
        <end position="470"/>
    </location>
</feature>
<protein>
    <submittedName>
        <fullName evidence="2">Uncharacterized protein</fullName>
    </submittedName>
</protein>
<evidence type="ECO:0000256" key="1">
    <source>
        <dbReference type="SAM" id="Phobius"/>
    </source>
</evidence>
<dbReference type="AlphaFoldDB" id="A0A1Y1UUM7"/>
<keyword evidence="1" id="KW-0812">Transmembrane</keyword>
<keyword evidence="3" id="KW-1185">Reference proteome</keyword>
<evidence type="ECO:0000313" key="2">
    <source>
        <dbReference type="EMBL" id="ORX41658.1"/>
    </source>
</evidence>
<gene>
    <name evidence="2" type="ORF">BCR36DRAFT_339017</name>
</gene>
<organism evidence="2 3">
    <name type="scientific">Piromyces finnis</name>
    <dbReference type="NCBI Taxonomy" id="1754191"/>
    <lineage>
        <taxon>Eukaryota</taxon>
        <taxon>Fungi</taxon>
        <taxon>Fungi incertae sedis</taxon>
        <taxon>Chytridiomycota</taxon>
        <taxon>Chytridiomycota incertae sedis</taxon>
        <taxon>Neocallimastigomycetes</taxon>
        <taxon>Neocallimastigales</taxon>
        <taxon>Neocallimastigaceae</taxon>
        <taxon>Piromyces</taxon>
    </lineage>
</organism>
<comment type="caution">
    <text evidence="2">The sequence shown here is derived from an EMBL/GenBank/DDBJ whole genome shotgun (WGS) entry which is preliminary data.</text>
</comment>
<dbReference type="EMBL" id="MCFH01000081">
    <property type="protein sequence ID" value="ORX41658.1"/>
    <property type="molecule type" value="Genomic_DNA"/>
</dbReference>
<feature type="transmembrane region" description="Helical" evidence="1">
    <location>
        <begin position="227"/>
        <end position="246"/>
    </location>
</feature>